<dbReference type="InParanoid" id="A7ER88"/>
<name>A7ER88_SCLS1</name>
<dbReference type="EMBL" id="CH476630">
    <property type="protein sequence ID" value="EDN91980.1"/>
    <property type="molecule type" value="Genomic_DNA"/>
</dbReference>
<keyword evidence="2" id="KW-1185">Reference proteome</keyword>
<dbReference type="GeneID" id="5487610"/>
<proteinExistence type="predicted"/>
<evidence type="ECO:0000313" key="1">
    <source>
        <dbReference type="EMBL" id="EDN91980.1"/>
    </source>
</evidence>
<protein>
    <submittedName>
        <fullName evidence="1">Uncharacterized protein</fullName>
    </submittedName>
</protein>
<dbReference type="Proteomes" id="UP000001312">
    <property type="component" value="Unassembled WGS sequence"/>
</dbReference>
<gene>
    <name evidence="1" type="ORF">SS1G_07842</name>
</gene>
<dbReference type="RefSeq" id="XP_001591216.1">
    <property type="nucleotide sequence ID" value="XM_001591166.1"/>
</dbReference>
<reference evidence="2" key="1">
    <citation type="journal article" date="2011" name="PLoS Genet.">
        <title>Genomic analysis of the necrotrophic fungal pathogens Sclerotinia sclerotiorum and Botrytis cinerea.</title>
        <authorList>
            <person name="Amselem J."/>
            <person name="Cuomo C.A."/>
            <person name="van Kan J.A."/>
            <person name="Viaud M."/>
            <person name="Benito E.P."/>
            <person name="Couloux A."/>
            <person name="Coutinho P.M."/>
            <person name="de Vries R.P."/>
            <person name="Dyer P.S."/>
            <person name="Fillinger S."/>
            <person name="Fournier E."/>
            <person name="Gout L."/>
            <person name="Hahn M."/>
            <person name="Kohn L."/>
            <person name="Lapalu N."/>
            <person name="Plummer K.M."/>
            <person name="Pradier J.M."/>
            <person name="Quevillon E."/>
            <person name="Sharon A."/>
            <person name="Simon A."/>
            <person name="ten Have A."/>
            <person name="Tudzynski B."/>
            <person name="Tudzynski P."/>
            <person name="Wincker P."/>
            <person name="Andrew M."/>
            <person name="Anthouard V."/>
            <person name="Beever R.E."/>
            <person name="Beffa R."/>
            <person name="Benoit I."/>
            <person name="Bouzid O."/>
            <person name="Brault B."/>
            <person name="Chen Z."/>
            <person name="Choquer M."/>
            <person name="Collemare J."/>
            <person name="Cotton P."/>
            <person name="Danchin E.G."/>
            <person name="Da Silva C."/>
            <person name="Gautier A."/>
            <person name="Giraud C."/>
            <person name="Giraud T."/>
            <person name="Gonzalez C."/>
            <person name="Grossetete S."/>
            <person name="Guldener U."/>
            <person name="Henrissat B."/>
            <person name="Howlett B.J."/>
            <person name="Kodira C."/>
            <person name="Kretschmer M."/>
            <person name="Lappartient A."/>
            <person name="Leroch M."/>
            <person name="Levis C."/>
            <person name="Mauceli E."/>
            <person name="Neuveglise C."/>
            <person name="Oeser B."/>
            <person name="Pearson M."/>
            <person name="Poulain J."/>
            <person name="Poussereau N."/>
            <person name="Quesneville H."/>
            <person name="Rascle C."/>
            <person name="Schumacher J."/>
            <person name="Segurens B."/>
            <person name="Sexton A."/>
            <person name="Silva E."/>
            <person name="Sirven C."/>
            <person name="Soanes D.M."/>
            <person name="Talbot N.J."/>
            <person name="Templeton M."/>
            <person name="Yandava C."/>
            <person name="Yarden O."/>
            <person name="Zeng Q."/>
            <person name="Rollins J.A."/>
            <person name="Lebrun M.H."/>
            <person name="Dickman M."/>
        </authorList>
    </citation>
    <scope>NUCLEOTIDE SEQUENCE [LARGE SCALE GENOMIC DNA]</scope>
    <source>
        <strain evidence="2">ATCC 18683 / 1980 / Ss-1</strain>
    </source>
</reference>
<sequence length="43" mass="4989">MIIFAMHLKDQLKLWLISEVESAFRVSLSDPSEGMHWPCSAQR</sequence>
<evidence type="ECO:0000313" key="2">
    <source>
        <dbReference type="Proteomes" id="UP000001312"/>
    </source>
</evidence>
<accession>A7ER88</accession>
<dbReference type="AlphaFoldDB" id="A7ER88"/>
<organism evidence="1 2">
    <name type="scientific">Sclerotinia sclerotiorum (strain ATCC 18683 / 1980 / Ss-1)</name>
    <name type="common">White mold</name>
    <name type="synonym">Whetzelinia sclerotiorum</name>
    <dbReference type="NCBI Taxonomy" id="665079"/>
    <lineage>
        <taxon>Eukaryota</taxon>
        <taxon>Fungi</taxon>
        <taxon>Dikarya</taxon>
        <taxon>Ascomycota</taxon>
        <taxon>Pezizomycotina</taxon>
        <taxon>Leotiomycetes</taxon>
        <taxon>Helotiales</taxon>
        <taxon>Sclerotiniaceae</taxon>
        <taxon>Sclerotinia</taxon>
    </lineage>
</organism>
<dbReference type="KEGG" id="ssl:SS1G_07842"/>